<evidence type="ECO:0000256" key="3">
    <source>
        <dbReference type="ARBA" id="ARBA00022692"/>
    </source>
</evidence>
<dbReference type="SMART" id="SM00244">
    <property type="entry name" value="PHB"/>
    <property type="match status" value="1"/>
</dbReference>
<evidence type="ECO:0000259" key="8">
    <source>
        <dbReference type="SMART" id="SM00244"/>
    </source>
</evidence>
<dbReference type="Proteomes" id="UP000030403">
    <property type="component" value="Unassembled WGS sequence"/>
</dbReference>
<dbReference type="OrthoDB" id="9809197at2"/>
<sequence length="309" mass="35820">MSDENIVEMNKPSSNEIKRYVRIGLSLIVFVLLLIGLFNSIFIVKEGEYKVVRQFGEIVNTEETPGLKFKVPFIQTVTTLPQKKMVYDVAQKEINTLDKKRMIIDNYAVWHITDPDNMINTARNMLNAETRMGEFIFSVIRTELGRMNYEEIINDEKSSRGNLNERVTKQVNDLLARDKYGIRVEDVRIKRTDLPDENEQSVYRRMISERETKAQEYLSQGDAEKSRIIAQTDRDVKEMLAKADAQAAQIRGEGEQEAARIYNESFSKDESFYRLYRTLESYKKTIDGETTIILPQGSPYAQTLTGYFE</sequence>
<comment type="caution">
    <text evidence="9">The sequence shown here is derived from an EMBL/GenBank/DDBJ whole genome shotgun (WGS) entry which is preliminary data.</text>
</comment>
<dbReference type="RefSeq" id="WP_027447578.1">
    <property type="nucleotide sequence ID" value="NZ_AULJ01000071.1"/>
</dbReference>
<dbReference type="STRING" id="1385511.GCA_000425225_04098"/>
<evidence type="ECO:0000256" key="2">
    <source>
        <dbReference type="ARBA" id="ARBA00007862"/>
    </source>
</evidence>
<evidence type="ECO:0000313" key="9">
    <source>
        <dbReference type="EMBL" id="KGX83575.1"/>
    </source>
</evidence>
<dbReference type="AlphaFoldDB" id="A0A0A5FXN5"/>
<proteinExistence type="inferred from homology"/>
<dbReference type="eggNOG" id="COG0330">
    <property type="taxonomic scope" value="Bacteria"/>
</dbReference>
<dbReference type="Pfam" id="PF01145">
    <property type="entry name" value="Band_7"/>
    <property type="match status" value="1"/>
</dbReference>
<dbReference type="PIRSF" id="PIRSF005651">
    <property type="entry name" value="HflC"/>
    <property type="match status" value="1"/>
</dbReference>
<accession>A0A0A5FXN5</accession>
<evidence type="ECO:0000256" key="5">
    <source>
        <dbReference type="ARBA" id="ARBA00023136"/>
    </source>
</evidence>
<evidence type="ECO:0000256" key="4">
    <source>
        <dbReference type="ARBA" id="ARBA00022989"/>
    </source>
</evidence>
<dbReference type="GO" id="GO:0016020">
    <property type="term" value="C:membrane"/>
    <property type="evidence" value="ECO:0007669"/>
    <property type="project" value="UniProtKB-SubCell"/>
</dbReference>
<evidence type="ECO:0000313" key="10">
    <source>
        <dbReference type="Proteomes" id="UP000030403"/>
    </source>
</evidence>
<dbReference type="InterPro" id="IPR010200">
    <property type="entry name" value="HflC"/>
</dbReference>
<evidence type="ECO:0000256" key="6">
    <source>
        <dbReference type="PIRNR" id="PIRNR005651"/>
    </source>
</evidence>
<name>A0A0A5FXN5_9BACI</name>
<comment type="subcellular location">
    <subcellularLocation>
        <location evidence="1">Membrane</location>
    </subcellularLocation>
</comment>
<dbReference type="InterPro" id="IPR036013">
    <property type="entry name" value="Band_7/SPFH_dom_sf"/>
</dbReference>
<organism evidence="9 10">
    <name type="scientific">Pontibacillus marinus BH030004 = DSM 16465</name>
    <dbReference type="NCBI Taxonomy" id="1385511"/>
    <lineage>
        <taxon>Bacteria</taxon>
        <taxon>Bacillati</taxon>
        <taxon>Bacillota</taxon>
        <taxon>Bacilli</taxon>
        <taxon>Bacillales</taxon>
        <taxon>Bacillaceae</taxon>
        <taxon>Pontibacillus</taxon>
    </lineage>
</organism>
<feature type="domain" description="Band 7" evidence="8">
    <location>
        <begin position="39"/>
        <end position="206"/>
    </location>
</feature>
<keyword evidence="4 7" id="KW-1133">Transmembrane helix</keyword>
<reference evidence="9 10" key="1">
    <citation type="submission" date="2013-08" db="EMBL/GenBank/DDBJ databases">
        <authorList>
            <person name="Huang J."/>
            <person name="Wang G."/>
        </authorList>
    </citation>
    <scope>NUCLEOTIDE SEQUENCE [LARGE SCALE GENOMIC DNA]</scope>
    <source>
        <strain evidence="9 10">BH030004</strain>
    </source>
</reference>
<gene>
    <name evidence="9" type="ORF">N783_02640</name>
</gene>
<dbReference type="Gene3D" id="3.30.479.30">
    <property type="entry name" value="Band 7 domain"/>
    <property type="match status" value="1"/>
</dbReference>
<evidence type="ECO:0000256" key="1">
    <source>
        <dbReference type="ARBA" id="ARBA00004370"/>
    </source>
</evidence>
<dbReference type="PANTHER" id="PTHR42911">
    <property type="entry name" value="MODULATOR OF FTSH PROTEASE HFLC"/>
    <property type="match status" value="1"/>
</dbReference>
<feature type="transmembrane region" description="Helical" evidence="7">
    <location>
        <begin position="20"/>
        <end position="44"/>
    </location>
</feature>
<dbReference type="CDD" id="cd03405">
    <property type="entry name" value="SPFH_HflC"/>
    <property type="match status" value="1"/>
</dbReference>
<dbReference type="SUPFAM" id="SSF117892">
    <property type="entry name" value="Band 7/SPFH domain"/>
    <property type="match status" value="1"/>
</dbReference>
<keyword evidence="3 7" id="KW-0812">Transmembrane</keyword>
<comment type="similarity">
    <text evidence="2 6">Belongs to the band 7/mec-2 family. HflC subfamily.</text>
</comment>
<keyword evidence="10" id="KW-1185">Reference proteome</keyword>
<evidence type="ECO:0000256" key="7">
    <source>
        <dbReference type="SAM" id="Phobius"/>
    </source>
</evidence>
<dbReference type="InterPro" id="IPR001107">
    <property type="entry name" value="Band_7"/>
</dbReference>
<keyword evidence="5 7" id="KW-0472">Membrane</keyword>
<protein>
    <recommendedName>
        <fullName evidence="6">Protein HflC</fullName>
    </recommendedName>
</protein>
<dbReference type="PANTHER" id="PTHR42911:SF1">
    <property type="entry name" value="MODULATOR OF FTSH PROTEASE HFLC"/>
    <property type="match status" value="1"/>
</dbReference>
<dbReference type="EMBL" id="AVPF01000097">
    <property type="protein sequence ID" value="KGX83575.1"/>
    <property type="molecule type" value="Genomic_DNA"/>
</dbReference>
<comment type="function">
    <text evidence="6">HflC and HflK could regulate a protease.</text>
</comment>